<feature type="domain" description="ABC transmembrane type-1" evidence="8">
    <location>
        <begin position="68"/>
        <end position="258"/>
    </location>
</feature>
<dbReference type="PANTHER" id="PTHR43744">
    <property type="entry name" value="ABC TRANSPORTER PERMEASE PROTEIN MG189-RELATED-RELATED"/>
    <property type="match status" value="1"/>
</dbReference>
<evidence type="ECO:0000256" key="5">
    <source>
        <dbReference type="ARBA" id="ARBA00022989"/>
    </source>
</evidence>
<dbReference type="SUPFAM" id="SSF161098">
    <property type="entry name" value="MetI-like"/>
    <property type="match status" value="1"/>
</dbReference>
<dbReference type="InterPro" id="IPR035906">
    <property type="entry name" value="MetI-like_sf"/>
</dbReference>
<evidence type="ECO:0000313" key="9">
    <source>
        <dbReference type="EMBL" id="KMY48977.1"/>
    </source>
</evidence>
<evidence type="ECO:0000256" key="4">
    <source>
        <dbReference type="ARBA" id="ARBA00022692"/>
    </source>
</evidence>
<dbReference type="InterPro" id="IPR000515">
    <property type="entry name" value="MetI-like"/>
</dbReference>
<dbReference type="EMBL" id="LFZW01000001">
    <property type="protein sequence ID" value="KMY48977.1"/>
    <property type="molecule type" value="Genomic_DNA"/>
</dbReference>
<evidence type="ECO:0000256" key="6">
    <source>
        <dbReference type="ARBA" id="ARBA00023136"/>
    </source>
</evidence>
<sequence>MRMPLSKKISLYTLLTVSAFLVFVPIIFAFLMSFMNSQDAMLGKIIPSVWTLDNYVKAFERLPLLKFLFNSLMTSLLIMIGQLVLSSLAAYAFVFLKFKGRDALFFLFIATMMIPFEASIIPNFQTVKGMNLLDTYPGLALPFLATAFGTFLLRQTFKQIPKELKEASEIAGMGHFKFYLTVVLPVAKTSLVTLALYGFLTAWNMYLWPLLSTTNDHVRTVQIGLKQLQSQETVNQWGVVMAGAMVVAIPTLILLFVGQKRLQKGLAEGALK</sequence>
<organism evidence="9 10">
    <name type="scientific">Peribacillus loiseleuriae</name>
    <dbReference type="NCBI Taxonomy" id="1679170"/>
    <lineage>
        <taxon>Bacteria</taxon>
        <taxon>Bacillati</taxon>
        <taxon>Bacillota</taxon>
        <taxon>Bacilli</taxon>
        <taxon>Bacillales</taxon>
        <taxon>Bacillaceae</taxon>
        <taxon>Peribacillus</taxon>
    </lineage>
</organism>
<dbReference type="STRING" id="1679170.AC625_05220"/>
<evidence type="ECO:0000256" key="3">
    <source>
        <dbReference type="ARBA" id="ARBA00022475"/>
    </source>
</evidence>
<keyword evidence="5 7" id="KW-1133">Transmembrane helix</keyword>
<feature type="transmembrane region" description="Helical" evidence="7">
    <location>
        <begin position="237"/>
        <end position="257"/>
    </location>
</feature>
<keyword evidence="2 7" id="KW-0813">Transport</keyword>
<dbReference type="AlphaFoldDB" id="A0A0K9GRW1"/>
<feature type="transmembrane region" description="Helical" evidence="7">
    <location>
        <begin position="178"/>
        <end position="200"/>
    </location>
</feature>
<name>A0A0K9GRW1_9BACI</name>
<feature type="transmembrane region" description="Helical" evidence="7">
    <location>
        <begin position="12"/>
        <end position="34"/>
    </location>
</feature>
<dbReference type="GO" id="GO:0005886">
    <property type="term" value="C:plasma membrane"/>
    <property type="evidence" value="ECO:0007669"/>
    <property type="project" value="UniProtKB-SubCell"/>
</dbReference>
<dbReference type="PANTHER" id="PTHR43744:SF8">
    <property type="entry name" value="SN-GLYCEROL-3-PHOSPHATE TRANSPORT SYSTEM PERMEASE PROTEIN UGPE"/>
    <property type="match status" value="1"/>
</dbReference>
<comment type="similarity">
    <text evidence="7">Belongs to the binding-protein-dependent transport system permease family.</text>
</comment>
<keyword evidence="6 7" id="KW-0472">Membrane</keyword>
<dbReference type="RefSeq" id="WP_049680308.1">
    <property type="nucleotide sequence ID" value="NZ_LFZW01000001.1"/>
</dbReference>
<evidence type="ECO:0000313" key="10">
    <source>
        <dbReference type="Proteomes" id="UP000037146"/>
    </source>
</evidence>
<evidence type="ECO:0000256" key="1">
    <source>
        <dbReference type="ARBA" id="ARBA00004651"/>
    </source>
</evidence>
<keyword evidence="4 7" id="KW-0812">Transmembrane</keyword>
<gene>
    <name evidence="9" type="ORF">AC625_05220</name>
</gene>
<dbReference type="PATRIC" id="fig|1679170.3.peg.1115"/>
<dbReference type="PROSITE" id="PS50928">
    <property type="entry name" value="ABC_TM1"/>
    <property type="match status" value="1"/>
</dbReference>
<keyword evidence="3" id="KW-1003">Cell membrane</keyword>
<evidence type="ECO:0000259" key="8">
    <source>
        <dbReference type="PROSITE" id="PS50928"/>
    </source>
</evidence>
<dbReference type="Gene3D" id="1.10.3720.10">
    <property type="entry name" value="MetI-like"/>
    <property type="match status" value="1"/>
</dbReference>
<comment type="subcellular location">
    <subcellularLocation>
        <location evidence="1 7">Cell membrane</location>
        <topology evidence="1 7">Multi-pass membrane protein</topology>
    </subcellularLocation>
</comment>
<dbReference type="CDD" id="cd06261">
    <property type="entry name" value="TM_PBP2"/>
    <property type="match status" value="1"/>
</dbReference>
<dbReference type="GO" id="GO:0055085">
    <property type="term" value="P:transmembrane transport"/>
    <property type="evidence" value="ECO:0007669"/>
    <property type="project" value="InterPro"/>
</dbReference>
<keyword evidence="10" id="KW-1185">Reference proteome</keyword>
<feature type="transmembrane region" description="Helical" evidence="7">
    <location>
        <begin position="136"/>
        <end position="157"/>
    </location>
</feature>
<proteinExistence type="inferred from homology"/>
<feature type="transmembrane region" description="Helical" evidence="7">
    <location>
        <begin position="103"/>
        <end position="124"/>
    </location>
</feature>
<protein>
    <submittedName>
        <fullName evidence="9">Glycerol-3-phosphate ABC transporter permease</fullName>
    </submittedName>
</protein>
<feature type="transmembrane region" description="Helical" evidence="7">
    <location>
        <begin position="72"/>
        <end position="96"/>
    </location>
</feature>
<accession>A0A0K9GRW1</accession>
<evidence type="ECO:0000256" key="7">
    <source>
        <dbReference type="RuleBase" id="RU363032"/>
    </source>
</evidence>
<dbReference type="Proteomes" id="UP000037146">
    <property type="component" value="Unassembled WGS sequence"/>
</dbReference>
<reference evidence="10" key="1">
    <citation type="submission" date="2015-07" db="EMBL/GenBank/DDBJ databases">
        <title>Genome sequencing project for genomic taxonomy and phylogenomics of Bacillus-like bacteria.</title>
        <authorList>
            <person name="Liu B."/>
            <person name="Wang J."/>
            <person name="Zhu Y."/>
            <person name="Liu G."/>
            <person name="Chen Q."/>
            <person name="Chen Z."/>
            <person name="Lan J."/>
            <person name="Che J."/>
            <person name="Ge C."/>
            <person name="Shi H."/>
            <person name="Pan Z."/>
            <person name="Liu X."/>
        </authorList>
    </citation>
    <scope>NUCLEOTIDE SEQUENCE [LARGE SCALE GENOMIC DNA]</scope>
    <source>
        <strain evidence="10">FJAT-27997</strain>
    </source>
</reference>
<dbReference type="Pfam" id="PF00528">
    <property type="entry name" value="BPD_transp_1"/>
    <property type="match status" value="1"/>
</dbReference>
<evidence type="ECO:0000256" key="2">
    <source>
        <dbReference type="ARBA" id="ARBA00022448"/>
    </source>
</evidence>
<comment type="caution">
    <text evidence="9">The sequence shown here is derived from an EMBL/GenBank/DDBJ whole genome shotgun (WGS) entry which is preliminary data.</text>
</comment>